<name>A0A9D9J2M3_9BACT</name>
<dbReference type="AlphaFoldDB" id="A0A9D9J2M3"/>
<feature type="domain" description="DUF5723" evidence="1">
    <location>
        <begin position="4"/>
        <end position="363"/>
    </location>
</feature>
<accession>A0A9D9J2M3</accession>
<evidence type="ECO:0000259" key="1">
    <source>
        <dbReference type="Pfam" id="PF18990"/>
    </source>
</evidence>
<sequence length="407" mass="44084">FMNGAVDADEFLGKLDRNNIISGDASATLFSVGAWGKKGFTSVEFNVKASAYVNLPKDLFDFVKNAGAKSSYDISNLGLMSRNYAELAIGHSHQITPHLNIGAKVKFLFGLASARAQIDKMNITMTQDRWSITADGSLSASVPTLHIPTKAESGAEITSPDMADQLDFGAVDVGNFDNVSDIMSGTGYGAALDLGAEYRFGGILKGLNVSAAILDLGFISWGTGINASTGRNSWEFTGFENISVDGESGQTINDQLQAFGDDLKDMIVFHKEADKGRTEMLSCVLNLAAEYQMPFWRKMSVGFLYSSRIAGQYSKNEGRFFLNLEPAKWFGISASYGASNFGSSLGAIINFDLPGLGLFVGTDYAFWNVTPTVENLGIPLPYGKMNLNLNFGLTFNVSRYRSLGDWR</sequence>
<comment type="caution">
    <text evidence="2">The sequence shown here is derived from an EMBL/GenBank/DDBJ whole genome shotgun (WGS) entry which is preliminary data.</text>
</comment>
<feature type="non-terminal residue" evidence="2">
    <location>
        <position position="1"/>
    </location>
</feature>
<gene>
    <name evidence="2" type="ORF">IAB78_03970</name>
</gene>
<reference evidence="2" key="1">
    <citation type="submission" date="2020-10" db="EMBL/GenBank/DDBJ databases">
        <authorList>
            <person name="Gilroy R."/>
        </authorList>
    </citation>
    <scope>NUCLEOTIDE SEQUENCE</scope>
    <source>
        <strain evidence="2">B2-16538</strain>
    </source>
</reference>
<reference evidence="2" key="2">
    <citation type="journal article" date="2021" name="PeerJ">
        <title>Extensive microbial diversity within the chicken gut microbiome revealed by metagenomics and culture.</title>
        <authorList>
            <person name="Gilroy R."/>
            <person name="Ravi A."/>
            <person name="Getino M."/>
            <person name="Pursley I."/>
            <person name="Horton D.L."/>
            <person name="Alikhan N.F."/>
            <person name="Baker D."/>
            <person name="Gharbi K."/>
            <person name="Hall N."/>
            <person name="Watson M."/>
            <person name="Adriaenssens E.M."/>
            <person name="Foster-Nyarko E."/>
            <person name="Jarju S."/>
            <person name="Secka A."/>
            <person name="Antonio M."/>
            <person name="Oren A."/>
            <person name="Chaudhuri R.R."/>
            <person name="La Ragione R."/>
            <person name="Hildebrand F."/>
            <person name="Pallen M.J."/>
        </authorList>
    </citation>
    <scope>NUCLEOTIDE SEQUENCE</scope>
    <source>
        <strain evidence="2">B2-16538</strain>
    </source>
</reference>
<dbReference type="Pfam" id="PF18990">
    <property type="entry name" value="DUF5723"/>
    <property type="match status" value="1"/>
</dbReference>
<organism evidence="2 3">
    <name type="scientific">Candidatus Cryptobacteroides excrementavium</name>
    <dbReference type="NCBI Taxonomy" id="2840759"/>
    <lineage>
        <taxon>Bacteria</taxon>
        <taxon>Pseudomonadati</taxon>
        <taxon>Bacteroidota</taxon>
        <taxon>Bacteroidia</taxon>
        <taxon>Bacteroidales</taxon>
        <taxon>Candidatus Cryptobacteroides</taxon>
    </lineage>
</organism>
<evidence type="ECO:0000313" key="2">
    <source>
        <dbReference type="EMBL" id="MBO8485565.1"/>
    </source>
</evidence>
<dbReference type="InterPro" id="IPR043781">
    <property type="entry name" value="DUF5723"/>
</dbReference>
<dbReference type="Proteomes" id="UP000823750">
    <property type="component" value="Unassembled WGS sequence"/>
</dbReference>
<protein>
    <recommendedName>
        <fullName evidence="1">DUF5723 domain-containing protein</fullName>
    </recommendedName>
</protein>
<proteinExistence type="predicted"/>
<evidence type="ECO:0000313" key="3">
    <source>
        <dbReference type="Proteomes" id="UP000823750"/>
    </source>
</evidence>
<dbReference type="EMBL" id="JADILX010000069">
    <property type="protein sequence ID" value="MBO8485565.1"/>
    <property type="molecule type" value="Genomic_DNA"/>
</dbReference>